<name>A0A1M5QZX8_9BRAD</name>
<dbReference type="Proteomes" id="UP000190675">
    <property type="component" value="Chromosome I"/>
</dbReference>
<feature type="chain" id="PRO_5009913322" description="MetA-pathway of phenol degradation" evidence="1">
    <location>
        <begin position="26"/>
        <end position="247"/>
    </location>
</feature>
<evidence type="ECO:0000313" key="2">
    <source>
        <dbReference type="EMBL" id="SHH19279.1"/>
    </source>
</evidence>
<protein>
    <recommendedName>
        <fullName evidence="4">MetA-pathway of phenol degradation</fullName>
    </recommendedName>
</protein>
<dbReference type="EMBL" id="LT670818">
    <property type="protein sequence ID" value="SHH19279.1"/>
    <property type="molecule type" value="Genomic_DNA"/>
</dbReference>
<evidence type="ECO:0000256" key="1">
    <source>
        <dbReference type="SAM" id="SignalP"/>
    </source>
</evidence>
<proteinExistence type="predicted"/>
<keyword evidence="1" id="KW-0732">Signal</keyword>
<accession>A0A1M5QZX8</accession>
<feature type="signal peptide" evidence="1">
    <location>
        <begin position="1"/>
        <end position="25"/>
    </location>
</feature>
<evidence type="ECO:0008006" key="4">
    <source>
        <dbReference type="Google" id="ProtNLM"/>
    </source>
</evidence>
<dbReference type="AlphaFoldDB" id="A0A1M5QZX8"/>
<gene>
    <name evidence="2" type="ORF">SAMN05444169_6245</name>
</gene>
<organism evidence="2 3">
    <name type="scientific">Bradyrhizobium erythrophlei</name>
    <dbReference type="NCBI Taxonomy" id="1437360"/>
    <lineage>
        <taxon>Bacteria</taxon>
        <taxon>Pseudomonadati</taxon>
        <taxon>Pseudomonadota</taxon>
        <taxon>Alphaproteobacteria</taxon>
        <taxon>Hyphomicrobiales</taxon>
        <taxon>Nitrobacteraceae</taxon>
        <taxon>Bradyrhizobium</taxon>
    </lineage>
</organism>
<sequence length="247" mass="26227">MAHSGWLSHAMSMLVLAAGIGPAVAGPPYQSDDPEPTDFGHFEIYSFDKGAFGRSGSSSASGLDFNYGAAPDLQLTAVVPFGYDAPSDGPSAFGPGNVELAAKYKLIHQDTLGLDVSVFPRVFLPSPSQTGDPYASILVPIWLQKDWGSTSAFGGGGCQFSLHDAAKNFCLYGATVTRQVFNDLQLGVEVFHQTSDGNGAPPSTTLGIGARYDLDDHYHLLGYVARGLENVSQTGSWAWYASVLFTY</sequence>
<reference evidence="2 3" key="1">
    <citation type="submission" date="2016-11" db="EMBL/GenBank/DDBJ databases">
        <authorList>
            <person name="Jaros S."/>
            <person name="Januszkiewicz K."/>
            <person name="Wedrychowicz H."/>
        </authorList>
    </citation>
    <scope>NUCLEOTIDE SEQUENCE [LARGE SCALE GENOMIC DNA]</scope>
    <source>
        <strain evidence="2 3">GAS242</strain>
    </source>
</reference>
<evidence type="ECO:0000313" key="3">
    <source>
        <dbReference type="Proteomes" id="UP000190675"/>
    </source>
</evidence>